<feature type="compositionally biased region" description="Low complexity" evidence="1">
    <location>
        <begin position="33"/>
        <end position="47"/>
    </location>
</feature>
<dbReference type="Pfam" id="PF05678">
    <property type="entry name" value="VQ"/>
    <property type="match status" value="1"/>
</dbReference>
<feature type="region of interest" description="Disordered" evidence="1">
    <location>
        <begin position="27"/>
        <end position="66"/>
    </location>
</feature>
<sequence length="223" mass="23632">MQSSSGGGGGENEFGSHLDSVAAFLNPPTLFEPSSSSSQVPFPSSSSIMQPKPNPRKRTRASRKAPTTVLTTDPMNFKAMVQEFTGIPAPPFSTSSSSSPRLDLLGYGSLGIRSSHLEPATTPLLNNIPLAEAPNMLNLRTQMVQPLSQGSSVPASFHGNLRDGLVGLNAGIYDNGNDDHKRLNGVSFKLDYSVSSSDFHHEKGFGNVPSNSRVDSFGISPAE</sequence>
<dbReference type="Proteomes" id="UP001396334">
    <property type="component" value="Unassembled WGS sequence"/>
</dbReference>
<proteinExistence type="predicted"/>
<dbReference type="PANTHER" id="PTHR33179:SF4">
    <property type="entry name" value="VQ MOTIF-CONTAINING PROTEIN"/>
    <property type="match status" value="1"/>
</dbReference>
<feature type="region of interest" description="Disordered" evidence="1">
    <location>
        <begin position="201"/>
        <end position="223"/>
    </location>
</feature>
<reference evidence="3 4" key="1">
    <citation type="journal article" date="2024" name="G3 (Bethesda)">
        <title>Genome assembly of Hibiscus sabdariffa L. provides insights into metabolisms of medicinal natural products.</title>
        <authorList>
            <person name="Kim T."/>
        </authorList>
    </citation>
    <scope>NUCLEOTIDE SEQUENCE [LARGE SCALE GENOMIC DNA]</scope>
    <source>
        <strain evidence="3">TK-2024</strain>
        <tissue evidence="3">Old leaves</tissue>
    </source>
</reference>
<accession>A0ABR2SG09</accession>
<dbReference type="EMBL" id="JBBPBN010000015">
    <property type="protein sequence ID" value="KAK9023869.1"/>
    <property type="molecule type" value="Genomic_DNA"/>
</dbReference>
<comment type="caution">
    <text evidence="3">The sequence shown here is derived from an EMBL/GenBank/DDBJ whole genome shotgun (WGS) entry which is preliminary data.</text>
</comment>
<organism evidence="3 4">
    <name type="scientific">Hibiscus sabdariffa</name>
    <name type="common">roselle</name>
    <dbReference type="NCBI Taxonomy" id="183260"/>
    <lineage>
        <taxon>Eukaryota</taxon>
        <taxon>Viridiplantae</taxon>
        <taxon>Streptophyta</taxon>
        <taxon>Embryophyta</taxon>
        <taxon>Tracheophyta</taxon>
        <taxon>Spermatophyta</taxon>
        <taxon>Magnoliopsida</taxon>
        <taxon>eudicotyledons</taxon>
        <taxon>Gunneridae</taxon>
        <taxon>Pentapetalae</taxon>
        <taxon>rosids</taxon>
        <taxon>malvids</taxon>
        <taxon>Malvales</taxon>
        <taxon>Malvaceae</taxon>
        <taxon>Malvoideae</taxon>
        <taxon>Hibiscus</taxon>
    </lineage>
</organism>
<dbReference type="PANTHER" id="PTHR33179">
    <property type="entry name" value="VQ MOTIF-CONTAINING PROTEIN"/>
    <property type="match status" value="1"/>
</dbReference>
<feature type="compositionally biased region" description="Basic residues" evidence="1">
    <location>
        <begin position="54"/>
        <end position="63"/>
    </location>
</feature>
<keyword evidence="4" id="KW-1185">Reference proteome</keyword>
<protein>
    <recommendedName>
        <fullName evidence="2">VQ domain-containing protein</fullName>
    </recommendedName>
</protein>
<dbReference type="InterPro" id="IPR039609">
    <property type="entry name" value="VQ_15/22"/>
</dbReference>
<feature type="domain" description="VQ" evidence="2">
    <location>
        <begin position="65"/>
        <end position="91"/>
    </location>
</feature>
<evidence type="ECO:0000256" key="1">
    <source>
        <dbReference type="SAM" id="MobiDB-lite"/>
    </source>
</evidence>
<dbReference type="InterPro" id="IPR008889">
    <property type="entry name" value="VQ"/>
</dbReference>
<evidence type="ECO:0000259" key="2">
    <source>
        <dbReference type="Pfam" id="PF05678"/>
    </source>
</evidence>
<name>A0ABR2SG09_9ROSI</name>
<gene>
    <name evidence="3" type="ORF">V6N11_004062</name>
</gene>
<evidence type="ECO:0000313" key="4">
    <source>
        <dbReference type="Proteomes" id="UP001396334"/>
    </source>
</evidence>
<evidence type="ECO:0000313" key="3">
    <source>
        <dbReference type="EMBL" id="KAK9023869.1"/>
    </source>
</evidence>